<name>A0ABM1A3U5_APLCA</name>
<dbReference type="Pfam" id="PF14953">
    <property type="entry name" value="DUF4504"/>
    <property type="match status" value="1"/>
</dbReference>
<dbReference type="RefSeq" id="XP_012940278.1">
    <property type="nucleotide sequence ID" value="XM_013084824.2"/>
</dbReference>
<dbReference type="GeneID" id="101845860"/>
<keyword evidence="2" id="KW-1185">Reference proteome</keyword>
<evidence type="ECO:0000313" key="4">
    <source>
        <dbReference type="RefSeq" id="XP_005102362.1"/>
    </source>
</evidence>
<proteinExistence type="inferred from homology"/>
<dbReference type="InterPro" id="IPR027850">
    <property type="entry name" value="DUF4504"/>
</dbReference>
<organism evidence="2 5">
    <name type="scientific">Aplysia californica</name>
    <name type="common">California sea hare</name>
    <dbReference type="NCBI Taxonomy" id="6500"/>
    <lineage>
        <taxon>Eukaryota</taxon>
        <taxon>Metazoa</taxon>
        <taxon>Spiralia</taxon>
        <taxon>Lophotrochozoa</taxon>
        <taxon>Mollusca</taxon>
        <taxon>Gastropoda</taxon>
        <taxon>Heterobranchia</taxon>
        <taxon>Euthyneura</taxon>
        <taxon>Tectipleura</taxon>
        <taxon>Aplysiida</taxon>
        <taxon>Aplysioidea</taxon>
        <taxon>Aplysiidae</taxon>
        <taxon>Aplysia</taxon>
    </lineage>
</organism>
<dbReference type="PANTHER" id="PTHR31366">
    <property type="entry name" value="UPF0739 PROTEIN C1ORF74"/>
    <property type="match status" value="1"/>
</dbReference>
<comment type="similarity">
    <text evidence="1">Belongs to the UPF0739 family.</text>
</comment>
<evidence type="ECO:0000313" key="5">
    <source>
        <dbReference type="RefSeq" id="XP_012940278.1"/>
    </source>
</evidence>
<dbReference type="RefSeq" id="XP_005102361.1">
    <property type="nucleotide sequence ID" value="XM_005102304.3"/>
</dbReference>
<reference evidence="3 4" key="1">
    <citation type="submission" date="2025-05" db="UniProtKB">
        <authorList>
            <consortium name="RefSeq"/>
        </authorList>
    </citation>
    <scope>IDENTIFICATION</scope>
</reference>
<dbReference type="PANTHER" id="PTHR31366:SF2">
    <property type="entry name" value="UPF0739 PROTEIN C1ORF74"/>
    <property type="match status" value="1"/>
</dbReference>
<dbReference type="RefSeq" id="XP_005102362.1">
    <property type="nucleotide sequence ID" value="XM_005102305.3"/>
</dbReference>
<gene>
    <name evidence="3 4 5" type="primary">LOC101845860</name>
</gene>
<evidence type="ECO:0000313" key="3">
    <source>
        <dbReference type="RefSeq" id="XP_005102361.1"/>
    </source>
</evidence>
<sequence>MEWRKLMCQKFGRRASKKWCAAAKNILLVDKGIKQTLLFDHWAVSAQEMEDFLLTSHDARLTENRILTLTVGLDIFLFRCGGGDGALVSWSFLCDDGTRRPQTFIDVSKRLELPVILNEDDDRISETKRVFEDCVRQMTVVEGERQVVHRSVDISETLNVPCLFGLLLGYPSVYWYDVSESAEHCLSSLPLHLFCVEGVLQDGVCDVNFSSVGQGKVKDSDSEKNRNCAQLPVSTCSGNNGKAKNYVTELSTTVSKVKDSSDIHTILSFTVPENVVHLLGSSLHEWFAEWKSCVPWSRIFSDVRLSEQKTEPQAVCL</sequence>
<accession>A0ABM1A3U5</accession>
<protein>
    <submittedName>
        <fullName evidence="3 4">UPF0739 protein C1orf74 homolog</fullName>
    </submittedName>
</protein>
<dbReference type="Proteomes" id="UP000694888">
    <property type="component" value="Unplaced"/>
</dbReference>
<evidence type="ECO:0000256" key="1">
    <source>
        <dbReference type="ARBA" id="ARBA00007065"/>
    </source>
</evidence>
<evidence type="ECO:0000313" key="2">
    <source>
        <dbReference type="Proteomes" id="UP000694888"/>
    </source>
</evidence>